<dbReference type="InterPro" id="IPR045054">
    <property type="entry name" value="P4HA-like"/>
</dbReference>
<dbReference type="PANTHER" id="PTHR10869:SF246">
    <property type="entry name" value="TRANSMEMBRANE PROLYL 4-HYDROXYLASE"/>
    <property type="match status" value="1"/>
</dbReference>
<dbReference type="AlphaFoldDB" id="H1SE97"/>
<evidence type="ECO:0000313" key="9">
    <source>
        <dbReference type="EMBL" id="EHP39184.1"/>
    </source>
</evidence>
<dbReference type="SMART" id="SM00702">
    <property type="entry name" value="P4Hc"/>
    <property type="match status" value="1"/>
</dbReference>
<keyword evidence="6" id="KW-0408">Iron</keyword>
<proteinExistence type="predicted"/>
<dbReference type="PROSITE" id="PS51471">
    <property type="entry name" value="FE2OG_OXY"/>
    <property type="match status" value="1"/>
</dbReference>
<feature type="region of interest" description="Disordered" evidence="7">
    <location>
        <begin position="1"/>
        <end position="22"/>
    </location>
</feature>
<dbReference type="Proteomes" id="UP000005808">
    <property type="component" value="Unassembled WGS sequence"/>
</dbReference>
<comment type="caution">
    <text evidence="9">The sequence shown here is derived from an EMBL/GenBank/DDBJ whole genome shotgun (WGS) entry which is preliminary data.</text>
</comment>
<dbReference type="EMBL" id="AHJE01000099">
    <property type="protein sequence ID" value="EHP39184.1"/>
    <property type="molecule type" value="Genomic_DNA"/>
</dbReference>
<comment type="cofactor">
    <cofactor evidence="1">
        <name>L-ascorbate</name>
        <dbReference type="ChEBI" id="CHEBI:38290"/>
    </cofactor>
</comment>
<dbReference type="GO" id="GO:0005506">
    <property type="term" value="F:iron ion binding"/>
    <property type="evidence" value="ECO:0007669"/>
    <property type="project" value="InterPro"/>
</dbReference>
<keyword evidence="5" id="KW-0560">Oxidoreductase</keyword>
<evidence type="ECO:0000259" key="8">
    <source>
        <dbReference type="PROSITE" id="PS51471"/>
    </source>
</evidence>
<dbReference type="GO" id="GO:0004656">
    <property type="term" value="F:procollagen-proline 4-dioxygenase activity"/>
    <property type="evidence" value="ECO:0007669"/>
    <property type="project" value="TreeGrafter"/>
</dbReference>
<dbReference type="GO" id="GO:0031418">
    <property type="term" value="F:L-ascorbic acid binding"/>
    <property type="evidence" value="ECO:0007669"/>
    <property type="project" value="UniProtKB-KW"/>
</dbReference>
<dbReference type="InterPro" id="IPR005123">
    <property type="entry name" value="Oxoglu/Fe-dep_dioxygenase_dom"/>
</dbReference>
<feature type="region of interest" description="Disordered" evidence="7">
    <location>
        <begin position="435"/>
        <end position="454"/>
    </location>
</feature>
<evidence type="ECO:0000256" key="3">
    <source>
        <dbReference type="ARBA" id="ARBA00022896"/>
    </source>
</evidence>
<sequence length="454" mass="48503">MSNTRATSDASGTAGKAGYTSSSADLERWLRRHIGQGFGAEALVQSMCQSGYDQVFAQATVAAALSAAPRVQARGTVPDNGAEMAAEQGTGKPGERAGEHASGLGHAGAQAGRNAAHFAGREIPILFTLAAPRVTLFQQLLTDAECDALVALARGRLARSPVINPDTGDENLIEARTSLGAMFQVGEHPLIERIEDCIAAVTGIAAERGEGLQILNYKPGGEYQPHYDFFNPQRPGEARQLKVGGQRVGTLVIYLNSPLAGGATAFPKLGLEVAPVKGNAVYFSYRKSDGALDERTLHAGLPVEAGEKWIATKWLNARTGPIDARRQHRGAGTLLVRSRHAVRREPLRQRQRRGLPAAYPSHLVDWRRRRRPQPVWHRDRVGKAGARRRGRDPGRAGACLQSGARRALELPDAAPGPGMGGRDAGAAWRGDVARGAGAGARHQRARHLCRPVPP</sequence>
<feature type="region of interest" description="Disordered" evidence="7">
    <location>
        <begin position="74"/>
        <end position="109"/>
    </location>
</feature>
<dbReference type="PATRIC" id="fig|1127483.3.peg.6595"/>
<evidence type="ECO:0000313" key="10">
    <source>
        <dbReference type="Proteomes" id="UP000005808"/>
    </source>
</evidence>
<evidence type="ECO:0000256" key="1">
    <source>
        <dbReference type="ARBA" id="ARBA00001961"/>
    </source>
</evidence>
<keyword evidence="2" id="KW-0479">Metal-binding</keyword>
<accession>H1SE97</accession>
<feature type="domain" description="Fe2OG dioxygenase" evidence="8">
    <location>
        <begin position="208"/>
        <end position="317"/>
    </location>
</feature>
<protein>
    <submittedName>
        <fullName evidence="9">Prolyl 4-hydroxylase alpha subunit</fullName>
    </submittedName>
</protein>
<feature type="compositionally biased region" description="Polar residues" evidence="7">
    <location>
        <begin position="1"/>
        <end position="11"/>
    </location>
</feature>
<feature type="compositionally biased region" description="Basic residues" evidence="7">
    <location>
        <begin position="441"/>
        <end position="454"/>
    </location>
</feature>
<reference evidence="9 10" key="1">
    <citation type="journal article" date="2012" name="J. Bacteriol.">
        <title>De Novo Genome Project of Cupriavidus basilensis OR16.</title>
        <authorList>
            <person name="Cserhati M."/>
            <person name="Kriszt B."/>
            <person name="Szoboszlay S."/>
            <person name="Toth A."/>
            <person name="Szabo I."/>
            <person name="Tancsics A."/>
            <person name="Nagy I."/>
            <person name="Horvath B."/>
            <person name="Nagy I."/>
            <person name="Kukolya J."/>
        </authorList>
    </citation>
    <scope>NUCLEOTIDE SEQUENCE [LARGE SCALE GENOMIC DNA]</scope>
    <source>
        <strain evidence="9 10">OR16</strain>
    </source>
</reference>
<evidence type="ECO:0000256" key="7">
    <source>
        <dbReference type="SAM" id="MobiDB-lite"/>
    </source>
</evidence>
<dbReference type="InterPro" id="IPR006620">
    <property type="entry name" value="Pro_4_hyd_alph"/>
</dbReference>
<organism evidence="9 10">
    <name type="scientific">Cupriavidus basilensis OR16</name>
    <dbReference type="NCBI Taxonomy" id="1127483"/>
    <lineage>
        <taxon>Bacteria</taxon>
        <taxon>Pseudomonadati</taxon>
        <taxon>Pseudomonadota</taxon>
        <taxon>Betaproteobacteria</taxon>
        <taxon>Burkholderiales</taxon>
        <taxon>Burkholderiaceae</taxon>
        <taxon>Cupriavidus</taxon>
    </lineage>
</organism>
<feature type="region of interest" description="Disordered" evidence="7">
    <location>
        <begin position="375"/>
        <end position="404"/>
    </location>
</feature>
<dbReference type="Gene3D" id="2.60.120.620">
    <property type="entry name" value="q2cbj1_9rhob like domain"/>
    <property type="match status" value="1"/>
</dbReference>
<keyword evidence="3" id="KW-0847">Vitamin C</keyword>
<evidence type="ECO:0000256" key="2">
    <source>
        <dbReference type="ARBA" id="ARBA00022723"/>
    </source>
</evidence>
<dbReference type="Pfam" id="PF13640">
    <property type="entry name" value="2OG-FeII_Oxy_3"/>
    <property type="match status" value="1"/>
</dbReference>
<dbReference type="InterPro" id="IPR044862">
    <property type="entry name" value="Pro_4_hyd_alph_FE2OG_OXY"/>
</dbReference>
<evidence type="ECO:0000256" key="5">
    <source>
        <dbReference type="ARBA" id="ARBA00023002"/>
    </source>
</evidence>
<name>H1SE97_9BURK</name>
<evidence type="ECO:0000256" key="4">
    <source>
        <dbReference type="ARBA" id="ARBA00022964"/>
    </source>
</evidence>
<evidence type="ECO:0000256" key="6">
    <source>
        <dbReference type="ARBA" id="ARBA00023004"/>
    </source>
</evidence>
<dbReference type="PANTHER" id="PTHR10869">
    <property type="entry name" value="PROLYL 4-HYDROXYLASE ALPHA SUBUNIT"/>
    <property type="match status" value="1"/>
</dbReference>
<gene>
    <name evidence="9" type="ORF">OR16_33061</name>
</gene>
<keyword evidence="4" id="KW-0223">Dioxygenase</keyword>